<accession>A0ABV8G4W4</accession>
<proteinExistence type="predicted"/>
<evidence type="ECO:0000313" key="1">
    <source>
        <dbReference type="EMBL" id="MFC4009021.1"/>
    </source>
</evidence>
<keyword evidence="2" id="KW-1185">Reference proteome</keyword>
<reference evidence="2" key="1">
    <citation type="journal article" date="2019" name="Int. J. Syst. Evol. Microbiol.">
        <title>The Global Catalogue of Microorganisms (GCM) 10K type strain sequencing project: providing services to taxonomists for standard genome sequencing and annotation.</title>
        <authorList>
            <consortium name="The Broad Institute Genomics Platform"/>
            <consortium name="The Broad Institute Genome Sequencing Center for Infectious Disease"/>
            <person name="Wu L."/>
            <person name="Ma J."/>
        </authorList>
    </citation>
    <scope>NUCLEOTIDE SEQUENCE [LARGE SCALE GENOMIC DNA]</scope>
    <source>
        <strain evidence="2">TBRC 1276</strain>
    </source>
</reference>
<evidence type="ECO:0000313" key="2">
    <source>
        <dbReference type="Proteomes" id="UP001595851"/>
    </source>
</evidence>
<dbReference type="EMBL" id="JBHSBI010000008">
    <property type="protein sequence ID" value="MFC4009021.1"/>
    <property type="molecule type" value="Genomic_DNA"/>
</dbReference>
<sequence length="263" mass="29103">MSSSLPAVPADDVALRLRQAATRWRWWPVALLVTEVVSLALMERGLLVNAVGLPVTLLIGLLDRRRAKVTVHYDPQRVPPAFREVVDAMRGLQQAQRLWLVAHEQAVTNDHQRKTNAGASALFRREAAHPHLTGPKALIANVPVPTVRVKGFRLHLFPDTVLLQGGGQTLSLPYRALHAGFACTRTVEDEQVPSDTRIIGSTWLYVNKNGGPDRRFKDNRELPIVEYGRLTVTGPDIDLVWQCSNVGALRALFTALRDAGVRA</sequence>
<gene>
    <name evidence="1" type="ORF">ACFOY2_17450</name>
</gene>
<organism evidence="1 2">
    <name type="scientific">Nonomuraea purpurea</name>
    <dbReference type="NCBI Taxonomy" id="1849276"/>
    <lineage>
        <taxon>Bacteria</taxon>
        <taxon>Bacillati</taxon>
        <taxon>Actinomycetota</taxon>
        <taxon>Actinomycetes</taxon>
        <taxon>Streptosporangiales</taxon>
        <taxon>Streptosporangiaceae</taxon>
        <taxon>Nonomuraea</taxon>
    </lineage>
</organism>
<name>A0ABV8G4W4_9ACTN</name>
<dbReference type="RefSeq" id="WP_379529085.1">
    <property type="nucleotide sequence ID" value="NZ_JBHSBI010000008.1"/>
</dbReference>
<comment type="caution">
    <text evidence="1">The sequence shown here is derived from an EMBL/GenBank/DDBJ whole genome shotgun (WGS) entry which is preliminary data.</text>
</comment>
<protein>
    <submittedName>
        <fullName evidence="1">Uncharacterized protein</fullName>
    </submittedName>
</protein>
<dbReference type="Proteomes" id="UP001595851">
    <property type="component" value="Unassembled WGS sequence"/>
</dbReference>